<dbReference type="HAMAP" id="MF_01374">
    <property type="entry name" value="Glyoxalase_2"/>
    <property type="match status" value="1"/>
</dbReference>
<dbReference type="InterPro" id="IPR036866">
    <property type="entry name" value="RibonucZ/Hydroxyglut_hydro"/>
</dbReference>
<dbReference type="InterPro" id="IPR032282">
    <property type="entry name" value="HAGH_C"/>
</dbReference>
<keyword evidence="8" id="KW-0862">Zinc</keyword>
<dbReference type="InterPro" id="IPR017782">
    <property type="entry name" value="Hydroxyacylglutathione_Hdrlase"/>
</dbReference>
<evidence type="ECO:0000256" key="7">
    <source>
        <dbReference type="ARBA" id="ARBA00022801"/>
    </source>
</evidence>
<evidence type="ECO:0000313" key="12">
    <source>
        <dbReference type="Proteomes" id="UP000664859"/>
    </source>
</evidence>
<name>A0A836CHY9_9STRA</name>
<dbReference type="SUPFAM" id="SSF56281">
    <property type="entry name" value="Metallo-hydrolase/oxidoreductase"/>
    <property type="match status" value="1"/>
</dbReference>
<evidence type="ECO:0000256" key="1">
    <source>
        <dbReference type="ARBA" id="ARBA00001623"/>
    </source>
</evidence>
<comment type="pathway">
    <text evidence="3">Secondary metabolite metabolism; methylglyoxal degradation; (R)-lactate from methylglyoxal: step 2/2.</text>
</comment>
<dbReference type="InterPro" id="IPR001279">
    <property type="entry name" value="Metallo-B-lactamas"/>
</dbReference>
<feature type="domain" description="Metallo-beta-lactamase" evidence="10">
    <location>
        <begin position="12"/>
        <end position="180"/>
    </location>
</feature>
<evidence type="ECO:0000256" key="5">
    <source>
        <dbReference type="ARBA" id="ARBA00011917"/>
    </source>
</evidence>
<evidence type="ECO:0000256" key="4">
    <source>
        <dbReference type="ARBA" id="ARBA00006759"/>
    </source>
</evidence>
<comment type="caution">
    <text evidence="11">The sequence shown here is derived from an EMBL/GenBank/DDBJ whole genome shotgun (WGS) entry which is preliminary data.</text>
</comment>
<evidence type="ECO:0000256" key="8">
    <source>
        <dbReference type="ARBA" id="ARBA00022833"/>
    </source>
</evidence>
<dbReference type="Gene3D" id="3.60.15.10">
    <property type="entry name" value="Ribonuclease Z/Hydroxyacylglutathione hydrolase-like"/>
    <property type="match status" value="1"/>
</dbReference>
<dbReference type="PANTHER" id="PTHR11935:SF94">
    <property type="entry name" value="TENZING NORGAY, ISOFORM C"/>
    <property type="match status" value="1"/>
</dbReference>
<comment type="catalytic activity">
    <reaction evidence="1">
        <text>an S-(2-hydroxyacyl)glutathione + H2O = a 2-hydroxy carboxylate + glutathione + H(+)</text>
        <dbReference type="Rhea" id="RHEA:21864"/>
        <dbReference type="ChEBI" id="CHEBI:15377"/>
        <dbReference type="ChEBI" id="CHEBI:15378"/>
        <dbReference type="ChEBI" id="CHEBI:57925"/>
        <dbReference type="ChEBI" id="CHEBI:58896"/>
        <dbReference type="ChEBI" id="CHEBI:71261"/>
        <dbReference type="EC" id="3.1.2.6"/>
    </reaction>
</comment>
<dbReference type="EC" id="3.1.2.6" evidence="5"/>
<dbReference type="GO" id="GO:0019243">
    <property type="term" value="P:methylglyoxal catabolic process to D-lactate via S-lactoyl-glutathione"/>
    <property type="evidence" value="ECO:0007669"/>
    <property type="project" value="InterPro"/>
</dbReference>
<sequence>CCEVIPVPVLQDNYAYLVIDKATQMTACVDPAEPRKVLAAAAARGVTLSTLLCTHKHADHAGGNAEMARRVPGLSVVGSALEDAVPAVTRALRDGETVELGELIVKSVHTPCHTRGHAAFLVTHRDGDTHGAPVLFSGDTLFVGGCGRFFEGDAQDMLKSLGPGGSLWDLPLETRVYCGHEYTVSNLEFAATIEPDNAVLRAKLEWAKDMVADGQPTIPSTIGEELAYNPFMRTNVPEVMAAVGASTPVECMAALRARKDVFRPPPSDASRFPRL</sequence>
<dbReference type="OrthoDB" id="515692at2759"/>
<evidence type="ECO:0000259" key="10">
    <source>
        <dbReference type="SMART" id="SM00849"/>
    </source>
</evidence>
<dbReference type="GO" id="GO:0004416">
    <property type="term" value="F:hydroxyacylglutathione hydrolase activity"/>
    <property type="evidence" value="ECO:0007669"/>
    <property type="project" value="UniProtKB-EC"/>
</dbReference>
<dbReference type="EMBL" id="JAFCMP010000168">
    <property type="protein sequence ID" value="KAG5184316.1"/>
    <property type="molecule type" value="Genomic_DNA"/>
</dbReference>
<evidence type="ECO:0000313" key="11">
    <source>
        <dbReference type="EMBL" id="KAG5184316.1"/>
    </source>
</evidence>
<keyword evidence="6" id="KW-0479">Metal-binding</keyword>
<protein>
    <recommendedName>
        <fullName evidence="5">hydroxyacylglutathione hydrolase</fullName>
        <ecNumber evidence="5">3.1.2.6</ecNumber>
    </recommendedName>
    <alternativeName>
        <fullName evidence="9">Glyoxalase II</fullName>
    </alternativeName>
</protein>
<evidence type="ECO:0000256" key="9">
    <source>
        <dbReference type="ARBA" id="ARBA00031044"/>
    </source>
</evidence>
<keyword evidence="7" id="KW-0378">Hydrolase</keyword>
<reference evidence="11" key="1">
    <citation type="submission" date="2021-02" db="EMBL/GenBank/DDBJ databases">
        <title>First Annotated Genome of the Yellow-green Alga Tribonema minus.</title>
        <authorList>
            <person name="Mahan K.M."/>
        </authorList>
    </citation>
    <scope>NUCLEOTIDE SEQUENCE</scope>
    <source>
        <strain evidence="11">UTEX B ZZ1240</strain>
    </source>
</reference>
<dbReference type="Pfam" id="PF00753">
    <property type="entry name" value="Lactamase_B"/>
    <property type="match status" value="1"/>
</dbReference>
<proteinExistence type="inferred from homology"/>
<evidence type="ECO:0000256" key="6">
    <source>
        <dbReference type="ARBA" id="ARBA00022723"/>
    </source>
</evidence>
<feature type="non-terminal residue" evidence="11">
    <location>
        <position position="1"/>
    </location>
</feature>
<gene>
    <name evidence="11" type="ORF">JKP88DRAFT_163394</name>
</gene>
<dbReference type="CDD" id="cd07723">
    <property type="entry name" value="hydroxyacylglutathione_hydrolase_MBL-fold"/>
    <property type="match status" value="1"/>
</dbReference>
<dbReference type="PANTHER" id="PTHR11935">
    <property type="entry name" value="BETA LACTAMASE DOMAIN"/>
    <property type="match status" value="1"/>
</dbReference>
<organism evidence="11 12">
    <name type="scientific">Tribonema minus</name>
    <dbReference type="NCBI Taxonomy" id="303371"/>
    <lineage>
        <taxon>Eukaryota</taxon>
        <taxon>Sar</taxon>
        <taxon>Stramenopiles</taxon>
        <taxon>Ochrophyta</taxon>
        <taxon>PX clade</taxon>
        <taxon>Xanthophyceae</taxon>
        <taxon>Tribonematales</taxon>
        <taxon>Tribonemataceae</taxon>
        <taxon>Tribonema</taxon>
    </lineage>
</organism>
<dbReference type="PIRSF" id="PIRSF005457">
    <property type="entry name" value="Glx"/>
    <property type="match status" value="1"/>
</dbReference>
<comment type="similarity">
    <text evidence="4">Belongs to the metallo-beta-lactamase superfamily. Glyoxalase II family.</text>
</comment>
<dbReference type="GO" id="GO:0046872">
    <property type="term" value="F:metal ion binding"/>
    <property type="evidence" value="ECO:0007669"/>
    <property type="project" value="UniProtKB-KW"/>
</dbReference>
<dbReference type="SMART" id="SM00849">
    <property type="entry name" value="Lactamase_B"/>
    <property type="match status" value="1"/>
</dbReference>
<accession>A0A836CHY9</accession>
<evidence type="ECO:0000256" key="2">
    <source>
        <dbReference type="ARBA" id="ARBA00001947"/>
    </source>
</evidence>
<dbReference type="AlphaFoldDB" id="A0A836CHY9"/>
<evidence type="ECO:0000256" key="3">
    <source>
        <dbReference type="ARBA" id="ARBA00004963"/>
    </source>
</evidence>
<comment type="cofactor">
    <cofactor evidence="2">
        <name>Zn(2+)</name>
        <dbReference type="ChEBI" id="CHEBI:29105"/>
    </cofactor>
</comment>
<dbReference type="NCBIfam" id="TIGR03413">
    <property type="entry name" value="GSH_gloB"/>
    <property type="match status" value="1"/>
</dbReference>
<dbReference type="Proteomes" id="UP000664859">
    <property type="component" value="Unassembled WGS sequence"/>
</dbReference>
<keyword evidence="12" id="KW-1185">Reference proteome</keyword>
<dbReference type="InterPro" id="IPR035680">
    <property type="entry name" value="Clx_II_MBL"/>
</dbReference>
<dbReference type="Pfam" id="PF16123">
    <property type="entry name" value="HAGH_C"/>
    <property type="match status" value="1"/>
</dbReference>